<protein>
    <submittedName>
        <fullName evidence="1">Uncharacterized protein</fullName>
    </submittedName>
</protein>
<dbReference type="AlphaFoldDB" id="A0A6N2SBJ6"/>
<dbReference type="EMBL" id="CACRSX010000018">
    <property type="protein sequence ID" value="VYS90712.1"/>
    <property type="molecule type" value="Genomic_DNA"/>
</dbReference>
<name>A0A6N2SBJ6_ANAHA</name>
<reference evidence="1" key="1">
    <citation type="submission" date="2019-11" db="EMBL/GenBank/DDBJ databases">
        <authorList>
            <person name="Feng L."/>
        </authorList>
    </citation>
    <scope>NUCLEOTIDE SEQUENCE</scope>
    <source>
        <strain evidence="1">AhadrusLFYP4</strain>
    </source>
</reference>
<dbReference type="RefSeq" id="WP_156723092.1">
    <property type="nucleotide sequence ID" value="NZ_CACRSX010000018.1"/>
</dbReference>
<accession>A0A6N2SBJ6</accession>
<gene>
    <name evidence="1" type="ORF">AHLFYP4_00858</name>
</gene>
<organism evidence="1">
    <name type="scientific">Anaerostipes hadrus</name>
    <dbReference type="NCBI Taxonomy" id="649756"/>
    <lineage>
        <taxon>Bacteria</taxon>
        <taxon>Bacillati</taxon>
        <taxon>Bacillota</taxon>
        <taxon>Clostridia</taxon>
        <taxon>Lachnospirales</taxon>
        <taxon>Lachnospiraceae</taxon>
        <taxon>Anaerostipes</taxon>
    </lineage>
</organism>
<proteinExistence type="predicted"/>
<sequence length="111" mass="12784">MHCSSNKKIALEMLSNMPKSKKITLKKAVIRNWDFTSTYALPYGTMTVYKEGFYLRLEGTKCQFSVYASDNDGTLIVLKKKPNEKFLNRLYVDSGLKFSESDFMQLSLMES</sequence>
<evidence type="ECO:0000313" key="1">
    <source>
        <dbReference type="EMBL" id="VYS90712.1"/>
    </source>
</evidence>